<gene>
    <name evidence="3" type="ORF">TVAG_015980</name>
</gene>
<keyword evidence="4" id="KW-1185">Reference proteome</keyword>
<dbReference type="Proteomes" id="UP000001542">
    <property type="component" value="Unassembled WGS sequence"/>
</dbReference>
<proteinExistence type="predicted"/>
<dbReference type="VEuPathDB" id="TrichDB:TVAG_015980"/>
<dbReference type="EMBL" id="DS113226">
    <property type="protein sequence ID" value="EAY17768.1"/>
    <property type="molecule type" value="Genomic_DNA"/>
</dbReference>
<reference evidence="3" key="1">
    <citation type="submission" date="2006-10" db="EMBL/GenBank/DDBJ databases">
        <authorList>
            <person name="Amadeo P."/>
            <person name="Zhao Q."/>
            <person name="Wortman J."/>
            <person name="Fraser-Liggett C."/>
            <person name="Carlton J."/>
        </authorList>
    </citation>
    <scope>NUCLEOTIDE SEQUENCE</scope>
    <source>
        <strain evidence="3">G3</strain>
    </source>
</reference>
<reference evidence="3" key="2">
    <citation type="journal article" date="2007" name="Science">
        <title>Draft genome sequence of the sexually transmitted pathogen Trichomonas vaginalis.</title>
        <authorList>
            <person name="Carlton J.M."/>
            <person name="Hirt R.P."/>
            <person name="Silva J.C."/>
            <person name="Delcher A.L."/>
            <person name="Schatz M."/>
            <person name="Zhao Q."/>
            <person name="Wortman J.R."/>
            <person name="Bidwell S.L."/>
            <person name="Alsmark U.C.M."/>
            <person name="Besteiro S."/>
            <person name="Sicheritz-Ponten T."/>
            <person name="Noel C.J."/>
            <person name="Dacks J.B."/>
            <person name="Foster P.G."/>
            <person name="Simillion C."/>
            <person name="Van de Peer Y."/>
            <person name="Miranda-Saavedra D."/>
            <person name="Barton G.J."/>
            <person name="Westrop G.D."/>
            <person name="Mueller S."/>
            <person name="Dessi D."/>
            <person name="Fiori P.L."/>
            <person name="Ren Q."/>
            <person name="Paulsen I."/>
            <person name="Zhang H."/>
            <person name="Bastida-Corcuera F.D."/>
            <person name="Simoes-Barbosa A."/>
            <person name="Brown M.T."/>
            <person name="Hayes R.D."/>
            <person name="Mukherjee M."/>
            <person name="Okumura C.Y."/>
            <person name="Schneider R."/>
            <person name="Smith A.J."/>
            <person name="Vanacova S."/>
            <person name="Villalvazo M."/>
            <person name="Haas B.J."/>
            <person name="Pertea M."/>
            <person name="Feldblyum T.V."/>
            <person name="Utterback T.R."/>
            <person name="Shu C.L."/>
            <person name="Osoegawa K."/>
            <person name="de Jong P.J."/>
            <person name="Hrdy I."/>
            <person name="Horvathova L."/>
            <person name="Zubacova Z."/>
            <person name="Dolezal P."/>
            <person name="Malik S.B."/>
            <person name="Logsdon J.M. Jr."/>
            <person name="Henze K."/>
            <person name="Gupta A."/>
            <person name="Wang C.C."/>
            <person name="Dunne R.L."/>
            <person name="Upcroft J.A."/>
            <person name="Upcroft P."/>
            <person name="White O."/>
            <person name="Salzberg S.L."/>
            <person name="Tang P."/>
            <person name="Chiu C.-H."/>
            <person name="Lee Y.-S."/>
            <person name="Embley T.M."/>
            <person name="Coombs G.H."/>
            <person name="Mottram J.C."/>
            <person name="Tachezy J."/>
            <person name="Fraser-Liggett C.M."/>
            <person name="Johnson P.J."/>
        </authorList>
    </citation>
    <scope>NUCLEOTIDE SEQUENCE [LARGE SCALE GENOMIC DNA]</scope>
    <source>
        <strain evidence="3">G3</strain>
    </source>
</reference>
<evidence type="ECO:0000256" key="2">
    <source>
        <dbReference type="SAM" id="MobiDB-lite"/>
    </source>
</evidence>
<feature type="compositionally biased region" description="Low complexity" evidence="2">
    <location>
        <begin position="79"/>
        <end position="88"/>
    </location>
</feature>
<dbReference type="VEuPathDB" id="TrichDB:TVAGG3_0910750"/>
<feature type="compositionally biased region" description="Basic and acidic residues" evidence="2">
    <location>
        <begin position="105"/>
        <end position="146"/>
    </location>
</feature>
<sequence>MSEDNLSKRVSLLERVVEKLIEKNNEIATLKDEIKELKNRLLPYEMNTMTETQKRAEQIENDKYKQAIKQKTSKETKTSSKSSQNTATPVPEKPSEQEIAVIETRSIKEHVEKPVESVKAEPVKPAPIKEEAPVKKSTTTHKEQKPVPKVISDSDDDVDLIEERKPSPRLTPPPPPPPPAQTNQQKVKQMTVLSDSDDDIQF</sequence>
<dbReference type="KEGG" id="tva:4775789"/>
<accession>A2DP68</accession>
<feature type="compositionally biased region" description="Polar residues" evidence="2">
    <location>
        <begin position="181"/>
        <end position="194"/>
    </location>
</feature>
<evidence type="ECO:0000313" key="4">
    <source>
        <dbReference type="Proteomes" id="UP000001542"/>
    </source>
</evidence>
<dbReference type="RefSeq" id="XP_001329903.1">
    <property type="nucleotide sequence ID" value="XM_001329868.1"/>
</dbReference>
<feature type="region of interest" description="Disordered" evidence="2">
    <location>
        <begin position="52"/>
        <end position="202"/>
    </location>
</feature>
<evidence type="ECO:0000256" key="1">
    <source>
        <dbReference type="SAM" id="Coils"/>
    </source>
</evidence>
<dbReference type="SMR" id="A2DP68"/>
<organism evidence="3 4">
    <name type="scientific">Trichomonas vaginalis (strain ATCC PRA-98 / G3)</name>
    <dbReference type="NCBI Taxonomy" id="412133"/>
    <lineage>
        <taxon>Eukaryota</taxon>
        <taxon>Metamonada</taxon>
        <taxon>Parabasalia</taxon>
        <taxon>Trichomonadida</taxon>
        <taxon>Trichomonadidae</taxon>
        <taxon>Trichomonas</taxon>
    </lineage>
</organism>
<evidence type="ECO:0000313" key="3">
    <source>
        <dbReference type="EMBL" id="EAY17768.1"/>
    </source>
</evidence>
<feature type="compositionally biased region" description="Basic and acidic residues" evidence="2">
    <location>
        <begin position="52"/>
        <end position="65"/>
    </location>
</feature>
<protein>
    <submittedName>
        <fullName evidence="3">Uncharacterized protein</fullName>
    </submittedName>
</protein>
<dbReference type="AlphaFoldDB" id="A2DP68"/>
<keyword evidence="1" id="KW-0175">Coiled coil</keyword>
<feature type="compositionally biased region" description="Pro residues" evidence="2">
    <location>
        <begin position="169"/>
        <end position="180"/>
    </location>
</feature>
<name>A2DP68_TRIV3</name>
<feature type="coiled-coil region" evidence="1">
    <location>
        <begin position="3"/>
        <end position="47"/>
    </location>
</feature>
<dbReference type="InParanoid" id="A2DP68"/>